<evidence type="ECO:0000256" key="1">
    <source>
        <dbReference type="SAM" id="MobiDB-lite"/>
    </source>
</evidence>
<organism evidence="2 3">
    <name type="scientific">Albula glossodonta</name>
    <name type="common">roundjaw bonefish</name>
    <dbReference type="NCBI Taxonomy" id="121402"/>
    <lineage>
        <taxon>Eukaryota</taxon>
        <taxon>Metazoa</taxon>
        <taxon>Chordata</taxon>
        <taxon>Craniata</taxon>
        <taxon>Vertebrata</taxon>
        <taxon>Euteleostomi</taxon>
        <taxon>Actinopterygii</taxon>
        <taxon>Neopterygii</taxon>
        <taxon>Teleostei</taxon>
        <taxon>Albuliformes</taxon>
        <taxon>Albulidae</taxon>
        <taxon>Albula</taxon>
    </lineage>
</organism>
<evidence type="ECO:0000313" key="2">
    <source>
        <dbReference type="EMBL" id="KAG9342120.1"/>
    </source>
</evidence>
<protein>
    <submittedName>
        <fullName evidence="2">Uncharacterized protein</fullName>
    </submittedName>
</protein>
<feature type="region of interest" description="Disordered" evidence="1">
    <location>
        <begin position="128"/>
        <end position="149"/>
    </location>
</feature>
<sequence>MLGAGENKGTHRGRAAGPSITQLRISPKAWPPLAKAASCGLSRCWRASRLFTWQPCSLSLSVSLLYNTAEANGYELMEVEPANGPSGLLTAVAVCSFSLAPRLDTFSAPPHVSIATFLRRGFKRAAGAEGGKPARSGNGQHAAEGSSRC</sequence>
<accession>A0A8T2NSJ8</accession>
<dbReference type="AlphaFoldDB" id="A0A8T2NSJ8"/>
<comment type="caution">
    <text evidence="2">The sequence shown here is derived from an EMBL/GenBank/DDBJ whole genome shotgun (WGS) entry which is preliminary data.</text>
</comment>
<evidence type="ECO:0000313" key="3">
    <source>
        <dbReference type="Proteomes" id="UP000824540"/>
    </source>
</evidence>
<dbReference type="Proteomes" id="UP000824540">
    <property type="component" value="Unassembled WGS sequence"/>
</dbReference>
<dbReference type="EMBL" id="JAFBMS010000030">
    <property type="protein sequence ID" value="KAG9342120.1"/>
    <property type="molecule type" value="Genomic_DNA"/>
</dbReference>
<proteinExistence type="predicted"/>
<gene>
    <name evidence="2" type="ORF">JZ751_017119</name>
</gene>
<reference evidence="2" key="1">
    <citation type="thesis" date="2021" institute="BYU ScholarsArchive" country="Provo, UT, USA">
        <title>Applications of and Algorithms for Genome Assembly and Genomic Analyses with an Emphasis on Marine Teleosts.</title>
        <authorList>
            <person name="Pickett B.D."/>
        </authorList>
    </citation>
    <scope>NUCLEOTIDE SEQUENCE</scope>
    <source>
        <strain evidence="2">HI-2016</strain>
    </source>
</reference>
<name>A0A8T2NSJ8_9TELE</name>
<keyword evidence="3" id="KW-1185">Reference proteome</keyword>